<protein>
    <submittedName>
        <fullName evidence="3">Acyltransferase</fullName>
    </submittedName>
</protein>
<dbReference type="InterPro" id="IPR018357">
    <property type="entry name" value="Hexapep_transf_CS"/>
</dbReference>
<evidence type="ECO:0000256" key="1">
    <source>
        <dbReference type="ARBA" id="ARBA00022679"/>
    </source>
</evidence>
<proteinExistence type="predicted"/>
<dbReference type="PANTHER" id="PTHR23416">
    <property type="entry name" value="SIALIC ACID SYNTHASE-RELATED"/>
    <property type="match status" value="1"/>
</dbReference>
<dbReference type="Pfam" id="PF00132">
    <property type="entry name" value="Hexapep"/>
    <property type="match status" value="1"/>
</dbReference>
<dbReference type="InterPro" id="IPR051159">
    <property type="entry name" value="Hexapeptide_acetyltransf"/>
</dbReference>
<keyword evidence="1" id="KW-0808">Transferase</keyword>
<dbReference type="GO" id="GO:0043886">
    <property type="term" value="F:structural constituent of carboxysome shell"/>
    <property type="evidence" value="ECO:0007669"/>
    <property type="project" value="UniProtKB-ARBA"/>
</dbReference>
<evidence type="ECO:0000313" key="3">
    <source>
        <dbReference type="EMBL" id="WNZ21777.1"/>
    </source>
</evidence>
<gene>
    <name evidence="3" type="ORF">HJG54_02095</name>
</gene>
<dbReference type="EMBL" id="CP053586">
    <property type="protein sequence ID" value="WNZ21777.1"/>
    <property type="molecule type" value="Genomic_DNA"/>
</dbReference>
<dbReference type="SUPFAM" id="SSF51161">
    <property type="entry name" value="Trimeric LpxA-like enzymes"/>
    <property type="match status" value="2"/>
</dbReference>
<organism evidence="3">
    <name type="scientific">Leptolyngbya sp. NK1-12</name>
    <dbReference type="NCBI Taxonomy" id="2547451"/>
    <lineage>
        <taxon>Bacteria</taxon>
        <taxon>Bacillati</taxon>
        <taxon>Cyanobacteriota</taxon>
        <taxon>Cyanophyceae</taxon>
        <taxon>Leptolyngbyales</taxon>
        <taxon>Leptolyngbyaceae</taxon>
        <taxon>Leptolyngbya group</taxon>
        <taxon>Leptolyngbya</taxon>
    </lineage>
</organism>
<dbReference type="InterPro" id="IPR001451">
    <property type="entry name" value="Hexapep"/>
</dbReference>
<dbReference type="Gene3D" id="2.160.10.10">
    <property type="entry name" value="Hexapeptide repeat proteins"/>
    <property type="match status" value="2"/>
</dbReference>
<dbReference type="PANTHER" id="PTHR23416:SF78">
    <property type="entry name" value="LIPOPOLYSACCHARIDE BIOSYNTHESIS O-ACETYL TRANSFERASE WBBJ-RELATED"/>
    <property type="match status" value="1"/>
</dbReference>
<dbReference type="PROSITE" id="PS00101">
    <property type="entry name" value="HEXAPEP_TRANSFERASES"/>
    <property type="match status" value="1"/>
</dbReference>
<dbReference type="AlphaFoldDB" id="A0AA96WS86"/>
<dbReference type="RefSeq" id="WP_316433078.1">
    <property type="nucleotide sequence ID" value="NZ_CP053586.1"/>
</dbReference>
<dbReference type="GO" id="GO:0031470">
    <property type="term" value="C:carboxysome"/>
    <property type="evidence" value="ECO:0007669"/>
    <property type="project" value="UniProtKB-ARBA"/>
</dbReference>
<sequence>MVTIQSVSAQFAPKIHRQTRSNRWSRVQQELITGLAGWLPKKPGILLRRLLYPRLFARMGKAVSVEWGSDYRGTQQIEIGNNVFLGRTICLDADVRGGQIQINDDTYILDNVRMFCHLEYGKIIVRENVGIDRGVDIKAHGGRVEIGSGSYIGPYVCLAGPGHIKVGENCMIAAHSGIYANNHIFVDPMTPIKDQGTTNEGIVIEDDCWLGTGVKVLDGVTIGRGSVIGAGAVVTKDIPPYSVAVGIPAMVISQRNK</sequence>
<name>A0AA96WS86_9CYAN</name>
<keyword evidence="2" id="KW-0677">Repeat</keyword>
<dbReference type="GO" id="GO:0016746">
    <property type="term" value="F:acyltransferase activity"/>
    <property type="evidence" value="ECO:0007669"/>
    <property type="project" value="UniProtKB-KW"/>
</dbReference>
<reference evidence="3" key="1">
    <citation type="submission" date="2020-05" db="EMBL/GenBank/DDBJ databases">
        <authorList>
            <person name="Zhu T."/>
            <person name="Keshari N."/>
            <person name="Lu X."/>
        </authorList>
    </citation>
    <scope>NUCLEOTIDE SEQUENCE</scope>
    <source>
        <strain evidence="3">NK1-12</strain>
    </source>
</reference>
<evidence type="ECO:0000256" key="2">
    <source>
        <dbReference type="ARBA" id="ARBA00022737"/>
    </source>
</evidence>
<dbReference type="CDD" id="cd04647">
    <property type="entry name" value="LbH_MAT_like"/>
    <property type="match status" value="1"/>
</dbReference>
<accession>A0AA96WS86</accession>
<keyword evidence="3" id="KW-0012">Acyltransferase</keyword>
<dbReference type="InterPro" id="IPR011004">
    <property type="entry name" value="Trimer_LpxA-like_sf"/>
</dbReference>